<evidence type="ECO:0000313" key="1">
    <source>
        <dbReference type="EMBL" id="CAB4922817.1"/>
    </source>
</evidence>
<gene>
    <name evidence="1" type="ORF">UFOPK3564_01935</name>
</gene>
<proteinExistence type="predicted"/>
<name>A0A6J7HNQ4_9ZZZZ</name>
<dbReference type="AlphaFoldDB" id="A0A6J7HNQ4"/>
<protein>
    <submittedName>
        <fullName evidence="1">Unannotated protein</fullName>
    </submittedName>
</protein>
<dbReference type="EMBL" id="CAFBMK010000115">
    <property type="protein sequence ID" value="CAB4922817.1"/>
    <property type="molecule type" value="Genomic_DNA"/>
</dbReference>
<organism evidence="1">
    <name type="scientific">freshwater metagenome</name>
    <dbReference type="NCBI Taxonomy" id="449393"/>
    <lineage>
        <taxon>unclassified sequences</taxon>
        <taxon>metagenomes</taxon>
        <taxon>ecological metagenomes</taxon>
    </lineage>
</organism>
<reference evidence="1" key="1">
    <citation type="submission" date="2020-05" db="EMBL/GenBank/DDBJ databases">
        <authorList>
            <person name="Chiriac C."/>
            <person name="Salcher M."/>
            <person name="Ghai R."/>
            <person name="Kavagutti S V."/>
        </authorList>
    </citation>
    <scope>NUCLEOTIDE SEQUENCE</scope>
</reference>
<accession>A0A6J7HNQ4</accession>
<sequence>MASRLPWRRPEATVPAPGISPQRAALEDERRRLADQVAESTWDLGGLVYEMAVRDHFRVDVLVERAAVLQRLDARLSEIERLADDHAGIAGACRFCGAPHGRSAEFCWSCGERILARTPTTIEGRVSNAPTRVHETVPATGPLAADGRPRAR</sequence>